<accession>A0A0D0LB55</accession>
<evidence type="ECO:0000313" key="2">
    <source>
        <dbReference type="Proteomes" id="UP000032067"/>
    </source>
</evidence>
<comment type="caution">
    <text evidence="1">The sequence shown here is derived from an EMBL/GenBank/DDBJ whole genome shotgun (WGS) entry which is preliminary data.</text>
</comment>
<dbReference type="Proteomes" id="UP000032067">
    <property type="component" value="Unassembled WGS sequence"/>
</dbReference>
<name>A0A0D0LB55_VARPD</name>
<reference evidence="1 2" key="1">
    <citation type="submission" date="2014-12" db="EMBL/GenBank/DDBJ databases">
        <title>16Stimator: statistical estimation of ribosomal gene copy numbers from draft genome assemblies.</title>
        <authorList>
            <person name="Perisin M.A."/>
            <person name="Vetter M."/>
            <person name="Gilbert J.A."/>
            <person name="Bergelson J."/>
        </authorList>
    </citation>
    <scope>NUCLEOTIDE SEQUENCE [LARGE SCALE GENOMIC DNA]</scope>
    <source>
        <strain evidence="1 2">MEDvA23</strain>
    </source>
</reference>
<sequence length="41" mass="4499">MVSGAQVALWILHTRLPAPKIRALVDFMCAQYPEGSLMLNG</sequence>
<organism evidence="1 2">
    <name type="scientific">Variovorax paradoxus</name>
    <dbReference type="NCBI Taxonomy" id="34073"/>
    <lineage>
        <taxon>Bacteria</taxon>
        <taxon>Pseudomonadati</taxon>
        <taxon>Pseudomonadota</taxon>
        <taxon>Betaproteobacteria</taxon>
        <taxon>Burkholderiales</taxon>
        <taxon>Comamonadaceae</taxon>
        <taxon>Variovorax</taxon>
    </lineage>
</organism>
<dbReference type="EMBL" id="JXQQ01000010">
    <property type="protein sequence ID" value="KIQ35442.1"/>
    <property type="molecule type" value="Genomic_DNA"/>
</dbReference>
<dbReference type="AlphaFoldDB" id="A0A0D0LB55"/>
<protein>
    <submittedName>
        <fullName evidence="1">Transcriptional regulator</fullName>
    </submittedName>
</protein>
<evidence type="ECO:0000313" key="1">
    <source>
        <dbReference type="EMBL" id="KIQ35442.1"/>
    </source>
</evidence>
<gene>
    <name evidence="1" type="ORF">RT97_04795</name>
</gene>
<proteinExistence type="predicted"/>